<evidence type="ECO:0000313" key="5">
    <source>
        <dbReference type="EMBL" id="ACU95062.1"/>
    </source>
</evidence>
<feature type="region of interest" description="Disordered" evidence="3">
    <location>
        <begin position="1"/>
        <end position="22"/>
    </location>
</feature>
<reference evidence="5 6" key="1">
    <citation type="journal article" date="2009" name="Stand. Genomic Sci.">
        <title>Complete genome sequence of Cryptobacterium curtum type strain (12-3).</title>
        <authorList>
            <person name="Mavrommatis K."/>
            <person name="Pukall R."/>
            <person name="Rohde C."/>
            <person name="Chen F."/>
            <person name="Sims D."/>
            <person name="Brettin T."/>
            <person name="Kuske C."/>
            <person name="Detter J.C."/>
            <person name="Han C."/>
            <person name="Lapidus A."/>
            <person name="Copeland A."/>
            <person name="Glavina Del Rio T."/>
            <person name="Nolan M."/>
            <person name="Lucas S."/>
            <person name="Tice H."/>
            <person name="Cheng J.F."/>
            <person name="Bruce D."/>
            <person name="Goodwin L."/>
            <person name="Pitluck S."/>
            <person name="Ovchinnikova G."/>
            <person name="Pati A."/>
            <person name="Ivanova N."/>
            <person name="Chen A."/>
            <person name="Palaniappan K."/>
            <person name="Chain P."/>
            <person name="D'haeseleer P."/>
            <person name="Goker M."/>
            <person name="Bristow J."/>
            <person name="Eisen J.A."/>
            <person name="Markowitz V."/>
            <person name="Hugenholtz P."/>
            <person name="Rohde M."/>
            <person name="Klenk H.P."/>
            <person name="Kyrpides N.C."/>
        </authorList>
    </citation>
    <scope>NUCLEOTIDE SEQUENCE [LARGE SCALE GENOMIC DNA]</scope>
    <source>
        <strain evidence="6">ATCC 700683 / DSM 15641 / 12-3</strain>
    </source>
</reference>
<dbReference type="HOGENOM" id="CLU_1114362_0_0_11"/>
<sequence length="249" mass="27958">MKYTSRGLRQRGAKDQWEATLSHTDPVTGESVRSYHTISAKTRKQAERKRDKLILDLERKSGTAGSSMTVREFMDMFLDYKEKSGTIEPATVRGYRAEARQICRWLGDVRLGDLSILQVNGWMHDMAEAGYAPKSDAKPFRLLKQALKYAMAIDILEDGWCHGKDAIDFIATDEDGELVFVSCEVNANTGEGIPDEHPDRRAFERMAVAYLSESDMESTVVCFDIVSVLIVGESRALLRHHVNALNPLG</sequence>
<dbReference type="Proteomes" id="UP000000954">
    <property type="component" value="Chromosome"/>
</dbReference>
<feature type="domain" description="Core-binding (CB)" evidence="4">
    <location>
        <begin position="68"/>
        <end position="151"/>
    </location>
</feature>
<dbReference type="eggNOG" id="COG4974">
    <property type="taxonomic scope" value="Bacteria"/>
</dbReference>
<evidence type="ECO:0000256" key="2">
    <source>
        <dbReference type="PROSITE-ProRule" id="PRU01248"/>
    </source>
</evidence>
<evidence type="ECO:0000313" key="6">
    <source>
        <dbReference type="Proteomes" id="UP000000954"/>
    </source>
</evidence>
<dbReference type="PROSITE" id="PS51900">
    <property type="entry name" value="CB"/>
    <property type="match status" value="1"/>
</dbReference>
<dbReference type="EMBL" id="CP001682">
    <property type="protein sequence ID" value="ACU95062.1"/>
    <property type="molecule type" value="Genomic_DNA"/>
</dbReference>
<gene>
    <name evidence="5" type="ordered locus">Ccur_13870</name>
</gene>
<dbReference type="InterPro" id="IPR044068">
    <property type="entry name" value="CB"/>
</dbReference>
<proteinExistence type="predicted"/>
<keyword evidence="6" id="KW-1185">Reference proteome</keyword>
<dbReference type="KEGG" id="ccu:Ccur_13870"/>
<protein>
    <recommendedName>
        <fullName evidence="4">Core-binding (CB) domain-containing protein</fullName>
    </recommendedName>
</protein>
<evidence type="ECO:0000259" key="4">
    <source>
        <dbReference type="PROSITE" id="PS51900"/>
    </source>
</evidence>
<dbReference type="InterPro" id="IPR011010">
    <property type="entry name" value="DNA_brk_join_enz"/>
</dbReference>
<dbReference type="GO" id="GO:0003677">
    <property type="term" value="F:DNA binding"/>
    <property type="evidence" value="ECO:0007669"/>
    <property type="project" value="UniProtKB-UniRule"/>
</dbReference>
<name>C7MLB5_CRYCD</name>
<evidence type="ECO:0000256" key="1">
    <source>
        <dbReference type="ARBA" id="ARBA00023125"/>
    </source>
</evidence>
<dbReference type="STRING" id="469378.Ccur_13870"/>
<dbReference type="Gene3D" id="1.10.150.130">
    <property type="match status" value="1"/>
</dbReference>
<dbReference type="RefSeq" id="WP_015778925.1">
    <property type="nucleotide sequence ID" value="NC_013170.1"/>
</dbReference>
<dbReference type="AlphaFoldDB" id="C7MLB5"/>
<dbReference type="InterPro" id="IPR010998">
    <property type="entry name" value="Integrase_recombinase_N"/>
</dbReference>
<organism evidence="5 6">
    <name type="scientific">Cryptobacterium curtum (strain ATCC 700683 / DSM 15641 / CCUG 43107 / 12-3)</name>
    <dbReference type="NCBI Taxonomy" id="469378"/>
    <lineage>
        <taxon>Bacteria</taxon>
        <taxon>Bacillati</taxon>
        <taxon>Actinomycetota</taxon>
        <taxon>Coriobacteriia</taxon>
        <taxon>Eggerthellales</taxon>
        <taxon>Eggerthellaceae</taxon>
        <taxon>Cryptobacterium</taxon>
    </lineage>
</organism>
<evidence type="ECO:0000256" key="3">
    <source>
        <dbReference type="SAM" id="MobiDB-lite"/>
    </source>
</evidence>
<dbReference type="OrthoDB" id="3191951at2"/>
<accession>C7MLB5</accession>
<keyword evidence="1 2" id="KW-0238">DNA-binding</keyword>
<dbReference type="SUPFAM" id="SSF56349">
    <property type="entry name" value="DNA breaking-rejoining enzymes"/>
    <property type="match status" value="1"/>
</dbReference>